<accession>A0ABY7HD52</accession>
<sequence length="97" mass="11084">MIQSFKNRGTRDLFDGKVTAKARGALPADLWERARDKLDVLNRAHALEDLQSPPGNQLELLKGDRAGQHSIRINKKYRVCFIWTPEGPTDVEIIDYH</sequence>
<protein>
    <submittedName>
        <fullName evidence="1">Type II toxin-antitoxin system RelE/ParE family toxin</fullName>
    </submittedName>
</protein>
<dbReference type="EMBL" id="CP114040">
    <property type="protein sequence ID" value="WAS97199.1"/>
    <property type="molecule type" value="Genomic_DNA"/>
</dbReference>
<proteinExistence type="predicted"/>
<evidence type="ECO:0000313" key="2">
    <source>
        <dbReference type="Proteomes" id="UP001164459"/>
    </source>
</evidence>
<dbReference type="InterPro" id="IPR035093">
    <property type="entry name" value="RelE/ParE_toxin_dom_sf"/>
</dbReference>
<dbReference type="Gene3D" id="3.30.2310.20">
    <property type="entry name" value="RelE-like"/>
    <property type="match status" value="1"/>
</dbReference>
<dbReference type="PANTHER" id="PTHR40266:SF2">
    <property type="entry name" value="TOXIN HIGB-1"/>
    <property type="match status" value="1"/>
</dbReference>
<dbReference type="PANTHER" id="PTHR40266">
    <property type="entry name" value="TOXIN HIGB-1"/>
    <property type="match status" value="1"/>
</dbReference>
<name>A0ABY7HD52_9BACT</name>
<reference evidence="1" key="1">
    <citation type="submission" date="2022-11" db="EMBL/GenBank/DDBJ databases">
        <title>Minimal conservation of predation-associated metabolite biosynthetic gene clusters underscores biosynthetic potential of Myxococcota including descriptions for ten novel species: Archangium lansinium sp. nov., Myxococcus landrumus sp. nov., Nannocystis bai.</title>
        <authorList>
            <person name="Ahearne A."/>
            <person name="Stevens C."/>
            <person name="Dowd S."/>
        </authorList>
    </citation>
    <scope>NUCLEOTIDE SEQUENCE</scope>
    <source>
        <strain evidence="1">Fl3</strain>
    </source>
</reference>
<keyword evidence="2" id="KW-1185">Reference proteome</keyword>
<dbReference type="RefSeq" id="WP_269039563.1">
    <property type="nucleotide sequence ID" value="NZ_CP114040.1"/>
</dbReference>
<dbReference type="InterPro" id="IPR007711">
    <property type="entry name" value="HigB-1"/>
</dbReference>
<dbReference type="Proteomes" id="UP001164459">
    <property type="component" value="Chromosome"/>
</dbReference>
<gene>
    <name evidence="1" type="ORF">O0S08_13710</name>
</gene>
<evidence type="ECO:0000313" key="1">
    <source>
        <dbReference type="EMBL" id="WAS97199.1"/>
    </source>
</evidence>
<dbReference type="Pfam" id="PF05015">
    <property type="entry name" value="HigB-like_toxin"/>
    <property type="match status" value="1"/>
</dbReference>
<organism evidence="1 2">
    <name type="scientific">Nannocystis punicea</name>
    <dbReference type="NCBI Taxonomy" id="2995304"/>
    <lineage>
        <taxon>Bacteria</taxon>
        <taxon>Pseudomonadati</taxon>
        <taxon>Myxococcota</taxon>
        <taxon>Polyangia</taxon>
        <taxon>Nannocystales</taxon>
        <taxon>Nannocystaceae</taxon>
        <taxon>Nannocystis</taxon>
    </lineage>
</organism>
<dbReference type="SUPFAM" id="SSF143011">
    <property type="entry name" value="RelE-like"/>
    <property type="match status" value="1"/>
</dbReference>